<dbReference type="OrthoDB" id="1875751at2759"/>
<dbReference type="InterPro" id="IPR012677">
    <property type="entry name" value="Nucleotide-bd_a/b_plait_sf"/>
</dbReference>
<dbReference type="PROSITE" id="PS50102">
    <property type="entry name" value="RRM"/>
    <property type="match status" value="2"/>
</dbReference>
<feature type="region of interest" description="Disordered" evidence="4">
    <location>
        <begin position="339"/>
        <end position="363"/>
    </location>
</feature>
<dbReference type="PANTHER" id="PTHR48032:SF12">
    <property type="entry name" value="RRM DOMAIN-CONTAINING PROTEIN"/>
    <property type="match status" value="1"/>
</dbReference>
<dbReference type="CDD" id="cd12330">
    <property type="entry name" value="RRM2_Hrp1p"/>
    <property type="match status" value="1"/>
</dbReference>
<protein>
    <recommendedName>
        <fullName evidence="5">RRM domain-containing protein</fullName>
    </recommendedName>
</protein>
<feature type="domain" description="RRM" evidence="5">
    <location>
        <begin position="120"/>
        <end position="197"/>
    </location>
</feature>
<feature type="domain" description="RRM" evidence="5">
    <location>
        <begin position="6"/>
        <end position="82"/>
    </location>
</feature>
<dbReference type="EMBL" id="JABCRI010000002">
    <property type="protein sequence ID" value="KAF8410258.1"/>
    <property type="molecule type" value="Genomic_DNA"/>
</dbReference>
<reference evidence="6 7" key="1">
    <citation type="submission" date="2020-04" db="EMBL/GenBank/DDBJ databases">
        <title>Plant Genome Project.</title>
        <authorList>
            <person name="Zhang R.-G."/>
        </authorList>
    </citation>
    <scope>NUCLEOTIDE SEQUENCE [LARGE SCALE GENOMIC DNA]</scope>
    <source>
        <strain evidence="6">YNK0</strain>
        <tissue evidence="6">Leaf</tissue>
    </source>
</reference>
<dbReference type="FunFam" id="3.30.70.330:FF:000051">
    <property type="entry name" value="Heterogeneous nuclear ribonucleoprotein 1"/>
    <property type="match status" value="1"/>
</dbReference>
<dbReference type="AlphaFoldDB" id="A0A834ZS60"/>
<dbReference type="InterPro" id="IPR035979">
    <property type="entry name" value="RBD_domain_sf"/>
</dbReference>
<dbReference type="SMART" id="SM00360">
    <property type="entry name" value="RRM"/>
    <property type="match status" value="2"/>
</dbReference>
<keyword evidence="1" id="KW-0677">Repeat</keyword>
<comment type="caution">
    <text evidence="6">The sequence shown here is derived from an EMBL/GenBank/DDBJ whole genome shotgun (WGS) entry which is preliminary data.</text>
</comment>
<dbReference type="Proteomes" id="UP000655225">
    <property type="component" value="Unassembled WGS sequence"/>
</dbReference>
<dbReference type="PANTHER" id="PTHR48032">
    <property type="entry name" value="RNA-BINDING PROTEIN MUSASHI HOMOLOG RBP6"/>
    <property type="match status" value="1"/>
</dbReference>
<evidence type="ECO:0000256" key="4">
    <source>
        <dbReference type="SAM" id="MobiDB-lite"/>
    </source>
</evidence>
<dbReference type="Pfam" id="PF00076">
    <property type="entry name" value="RRM_1"/>
    <property type="match status" value="2"/>
</dbReference>
<evidence type="ECO:0000256" key="1">
    <source>
        <dbReference type="ARBA" id="ARBA00022737"/>
    </source>
</evidence>
<sequence>MDSDRGKLFVGGVSRETSEDALKDHFNKYGEVVESVIMRDRSTGNTRGFGFVQFSDPSVADKALQDKHVILGRTVELKKAFPRGEHHQNQNQNQNHHKQQNKGSSKNSNNGGSDYQFKTRKIFVGGLSATLTEGEFKNYFEKFGRIIDVVVMYDNTTHRPRGFGFITFDSEEAVDNVMQKSFHELNGKLVEVKRAVPKAESNCGDNNYNTSTLRVGGGRGPFFGSYQGAIYLPYSPRYGIFPCYAPPHLSAYGGAGVYPYGASVYGGGYPIGGYGGFGYGAGISPPTNPEDGWLWGARCSPVPYGNAAIYPYMNGGIMSMTAGGYRGVVRPAANENWNQGIGSDAQMPDGTTASLTNGGEVGE</sequence>
<dbReference type="InterPro" id="IPR000504">
    <property type="entry name" value="RRM_dom"/>
</dbReference>
<dbReference type="FunFam" id="3.30.70.330:FF:000040">
    <property type="entry name" value="Heterogeneous nuclear ribonucleoprotein A2/B1"/>
    <property type="match status" value="1"/>
</dbReference>
<dbReference type="GO" id="GO:0003729">
    <property type="term" value="F:mRNA binding"/>
    <property type="evidence" value="ECO:0007669"/>
    <property type="project" value="TreeGrafter"/>
</dbReference>
<evidence type="ECO:0000259" key="5">
    <source>
        <dbReference type="PROSITE" id="PS50102"/>
    </source>
</evidence>
<keyword evidence="2 3" id="KW-0694">RNA-binding</keyword>
<accession>A0A834ZS60</accession>
<feature type="region of interest" description="Disordered" evidence="4">
    <location>
        <begin position="85"/>
        <end position="114"/>
    </location>
</feature>
<proteinExistence type="predicted"/>
<dbReference type="GO" id="GO:0006417">
    <property type="term" value="P:regulation of translation"/>
    <property type="evidence" value="ECO:0007669"/>
    <property type="project" value="TreeGrafter"/>
</dbReference>
<gene>
    <name evidence="6" type="ORF">HHK36_002783</name>
</gene>
<dbReference type="Gene3D" id="3.30.70.330">
    <property type="match status" value="2"/>
</dbReference>
<keyword evidence="7" id="KW-1185">Reference proteome</keyword>
<evidence type="ECO:0000313" key="7">
    <source>
        <dbReference type="Proteomes" id="UP000655225"/>
    </source>
</evidence>
<name>A0A834ZS60_TETSI</name>
<evidence type="ECO:0000313" key="6">
    <source>
        <dbReference type="EMBL" id="KAF8410258.1"/>
    </source>
</evidence>
<evidence type="ECO:0000256" key="2">
    <source>
        <dbReference type="ARBA" id="ARBA00022884"/>
    </source>
</evidence>
<feature type="compositionally biased region" description="Low complexity" evidence="4">
    <location>
        <begin position="101"/>
        <end position="113"/>
    </location>
</feature>
<organism evidence="6 7">
    <name type="scientific">Tetracentron sinense</name>
    <name type="common">Spur-leaf</name>
    <dbReference type="NCBI Taxonomy" id="13715"/>
    <lineage>
        <taxon>Eukaryota</taxon>
        <taxon>Viridiplantae</taxon>
        <taxon>Streptophyta</taxon>
        <taxon>Embryophyta</taxon>
        <taxon>Tracheophyta</taxon>
        <taxon>Spermatophyta</taxon>
        <taxon>Magnoliopsida</taxon>
        <taxon>Trochodendrales</taxon>
        <taxon>Trochodendraceae</taxon>
        <taxon>Tetracentron</taxon>
    </lineage>
</organism>
<dbReference type="OMA" id="VVMYDNT"/>
<evidence type="ECO:0000256" key="3">
    <source>
        <dbReference type="PROSITE-ProRule" id="PRU00176"/>
    </source>
</evidence>
<dbReference type="SUPFAM" id="SSF54928">
    <property type="entry name" value="RNA-binding domain, RBD"/>
    <property type="match status" value="2"/>
</dbReference>